<proteinExistence type="predicted"/>
<keyword evidence="2" id="KW-1185">Reference proteome</keyword>
<dbReference type="Gene3D" id="2.40.160.20">
    <property type="match status" value="1"/>
</dbReference>
<dbReference type="InterPro" id="IPR011250">
    <property type="entry name" value="OMP/PagP_B-barrel"/>
</dbReference>
<dbReference type="Proteomes" id="UP000239590">
    <property type="component" value="Unassembled WGS sequence"/>
</dbReference>
<name>A0A2S7IME4_9BACT</name>
<dbReference type="AlphaFoldDB" id="A0A2S7IME4"/>
<dbReference type="EMBL" id="PTRA01000001">
    <property type="protein sequence ID" value="PQA58819.1"/>
    <property type="molecule type" value="Genomic_DNA"/>
</dbReference>
<organism evidence="1 2">
    <name type="scientific">Siphonobacter curvatus</name>
    <dbReference type="NCBI Taxonomy" id="2094562"/>
    <lineage>
        <taxon>Bacteria</taxon>
        <taxon>Pseudomonadati</taxon>
        <taxon>Bacteroidota</taxon>
        <taxon>Cytophagia</taxon>
        <taxon>Cytophagales</taxon>
        <taxon>Cytophagaceae</taxon>
        <taxon>Siphonobacter</taxon>
    </lineage>
</organism>
<dbReference type="SUPFAM" id="SSF56925">
    <property type="entry name" value="OMPA-like"/>
    <property type="match status" value="1"/>
</dbReference>
<evidence type="ECO:0000313" key="2">
    <source>
        <dbReference type="Proteomes" id="UP000239590"/>
    </source>
</evidence>
<sequence>MSFTGDLNLRFDNTSSSLTPETKRQTYGLNLQMTRGKFTRDNIAQGWSIGLGATHERINQIDYAETTPSLSAHYVYRRYIVPSERVRLFAQGKAGGLYSPTFNDGETTQNTFSIGASLDLGLTYFYRKNWAWEATASLANVGVSHASARGEKVYTDVNVNGSLGFSTFRIGLAHYFGESSSPFESAPQQSLYEVGQTYLAGDLSVQQVSARSNTTNLGIGFAAGKFVTPRRLLGISVSGSYGTGVDQGNADYTNWGASVRPYAEQYWPVAGKWTVLLDGGVALGYAQVKTELNSVQSNTQTTYYAKPTFRPGIQYQLTQRWALAALVGVLDLTGFTATQQEVTTGNTVSKSTIYVFTIDPSYQISNSSLSLRYFPGR</sequence>
<gene>
    <name evidence="1" type="ORF">C5O19_03925</name>
</gene>
<evidence type="ECO:0000313" key="1">
    <source>
        <dbReference type="EMBL" id="PQA58819.1"/>
    </source>
</evidence>
<protein>
    <submittedName>
        <fullName evidence="1">Uncharacterized protein</fullName>
    </submittedName>
</protein>
<comment type="caution">
    <text evidence="1">The sequence shown here is derived from an EMBL/GenBank/DDBJ whole genome shotgun (WGS) entry which is preliminary data.</text>
</comment>
<accession>A0A2S7IME4</accession>
<reference evidence="2" key="1">
    <citation type="submission" date="2018-02" db="EMBL/GenBank/DDBJ databases">
        <title>Genome sequencing of Solimonas sp. HR-BB.</title>
        <authorList>
            <person name="Lee Y."/>
            <person name="Jeon C.O."/>
        </authorList>
    </citation>
    <scope>NUCLEOTIDE SEQUENCE [LARGE SCALE GENOMIC DNA]</scope>
    <source>
        <strain evidence="2">HR-U</strain>
    </source>
</reference>